<name>A0A0J9TVZ8_PLAVI</name>
<dbReference type="OrthoDB" id="17199at2759"/>
<protein>
    <recommendedName>
        <fullName evidence="5">Sulfhydryl oxidase</fullName>
    </recommendedName>
</protein>
<organism evidence="3 4">
    <name type="scientific">Plasmodium vivax North Korean</name>
    <dbReference type="NCBI Taxonomy" id="1035514"/>
    <lineage>
        <taxon>Eukaryota</taxon>
        <taxon>Sar</taxon>
        <taxon>Alveolata</taxon>
        <taxon>Apicomplexa</taxon>
        <taxon>Aconoidasida</taxon>
        <taxon>Haemosporida</taxon>
        <taxon>Plasmodiidae</taxon>
        <taxon>Plasmodium</taxon>
        <taxon>Plasmodium (Plasmodium)</taxon>
    </lineage>
</organism>
<feature type="region of interest" description="Disordered" evidence="1">
    <location>
        <begin position="1"/>
        <end position="61"/>
    </location>
</feature>
<keyword evidence="2" id="KW-0812">Transmembrane</keyword>
<reference evidence="3 4" key="1">
    <citation type="submission" date="2011-09" db="EMBL/GenBank/DDBJ databases">
        <title>The Genome Sequence of Plasmodium vivax North Korean.</title>
        <authorList>
            <consortium name="The Broad Institute Genome Sequencing Platform"/>
            <consortium name="The Broad Institute Genome Sequencing Center for Infectious Disease"/>
            <person name="Neafsey D."/>
            <person name="Carlton J."/>
            <person name="Barnwell J."/>
            <person name="Collins W."/>
            <person name="Escalante A."/>
            <person name="Mullikin J."/>
            <person name="Saul A."/>
            <person name="Guigo R."/>
            <person name="Camara F."/>
            <person name="Young S.K."/>
            <person name="Zeng Q."/>
            <person name="Gargeya S."/>
            <person name="Fitzgerald M."/>
            <person name="Haas B."/>
            <person name="Abouelleil A."/>
            <person name="Alvarado L."/>
            <person name="Arachchi H.M."/>
            <person name="Berlin A."/>
            <person name="Brown A."/>
            <person name="Chapman S.B."/>
            <person name="Chen Z."/>
            <person name="Dunbar C."/>
            <person name="Freedman E."/>
            <person name="Gearin G."/>
            <person name="Gellesch M."/>
            <person name="Goldberg J."/>
            <person name="Griggs A."/>
            <person name="Gujja S."/>
            <person name="Heiman D."/>
            <person name="Howarth C."/>
            <person name="Larson L."/>
            <person name="Lui A."/>
            <person name="MacDonald P.J.P."/>
            <person name="Montmayeur A."/>
            <person name="Murphy C."/>
            <person name="Neiman D."/>
            <person name="Pearson M."/>
            <person name="Priest M."/>
            <person name="Roberts A."/>
            <person name="Saif S."/>
            <person name="Shea T."/>
            <person name="Shenoy N."/>
            <person name="Sisk P."/>
            <person name="Stolte C."/>
            <person name="Sykes S."/>
            <person name="Wortman J."/>
            <person name="Nusbaum C."/>
            <person name="Birren B."/>
        </authorList>
    </citation>
    <scope>NUCLEOTIDE SEQUENCE [LARGE SCALE GENOMIC DNA]</scope>
    <source>
        <strain evidence="3 4">North Korean</strain>
    </source>
</reference>
<keyword evidence="2" id="KW-0472">Membrane</keyword>
<sequence length="295" mass="35227">MGNQVASKVFYKNNDTKKNVAEIKHYEDEDKNKKRENGRFPPGGLSKGEKWQRADAQAEQGLPQTDAQAMQRLPQTDVQTISGEHLKNNEMEKIKQENFYMFDESLNSNDVKHPCHAQWFLFWVFASYLNEKFSDRERAYVHSFYSNFPEQCIKGKGKNCFLEFSKIYPVRAGTREELMTWLQMCENYCRQKADLPHWRFLCDFCENFVNFLCNFCETFAKFLCNFCETFAKFLCNFCETFVQFLIHVLCFDAHILLSHFAGTLYHIVCLFFFFFSLLFSYKKLLKRWRYDDDYI</sequence>
<keyword evidence="2" id="KW-1133">Transmembrane helix</keyword>
<evidence type="ECO:0000313" key="4">
    <source>
        <dbReference type="Proteomes" id="UP000053239"/>
    </source>
</evidence>
<gene>
    <name evidence="3" type="ORF">PVNG_03506</name>
</gene>
<evidence type="ECO:0008006" key="5">
    <source>
        <dbReference type="Google" id="ProtNLM"/>
    </source>
</evidence>
<evidence type="ECO:0000256" key="2">
    <source>
        <dbReference type="SAM" id="Phobius"/>
    </source>
</evidence>
<dbReference type="EMBL" id="KQ235349">
    <property type="protein sequence ID" value="KNA00166.1"/>
    <property type="molecule type" value="Genomic_DNA"/>
</dbReference>
<evidence type="ECO:0000256" key="1">
    <source>
        <dbReference type="SAM" id="MobiDB-lite"/>
    </source>
</evidence>
<feature type="compositionally biased region" description="Basic and acidic residues" evidence="1">
    <location>
        <begin position="14"/>
        <end position="38"/>
    </location>
</feature>
<accession>A0A0J9TVZ8</accession>
<feature type="transmembrane region" description="Helical" evidence="2">
    <location>
        <begin position="256"/>
        <end position="279"/>
    </location>
</feature>
<evidence type="ECO:0000313" key="3">
    <source>
        <dbReference type="EMBL" id="KNA00166.1"/>
    </source>
</evidence>
<dbReference type="AlphaFoldDB" id="A0A0J9TVZ8"/>
<dbReference type="Proteomes" id="UP000053239">
    <property type="component" value="Unassembled WGS sequence"/>
</dbReference>
<proteinExistence type="predicted"/>